<protein>
    <submittedName>
        <fullName evidence="1">11213_t:CDS:1</fullName>
    </submittedName>
</protein>
<dbReference type="InterPro" id="IPR011335">
    <property type="entry name" value="Restrct_endonuc-II-like"/>
</dbReference>
<sequence length="126" mass="14091">VKKRPYLLDNFSIGARITATLLDESAPPTGLCLDASVVLSTRWNTLPPNEQEVFPAVAPNFVAEIRSMSDSKSFVHDKMCTWIDAGEGFSLDPITQNARIYSKGNYYIHWRDLGNSPTRSTRNSLK</sequence>
<dbReference type="SUPFAM" id="SSF52980">
    <property type="entry name" value="Restriction endonuclease-like"/>
    <property type="match status" value="1"/>
</dbReference>
<dbReference type="Gene3D" id="3.90.1570.10">
    <property type="entry name" value="tt1808, chain A"/>
    <property type="match status" value="1"/>
</dbReference>
<keyword evidence="2" id="KW-1185">Reference proteome</keyword>
<accession>A0A9N9E4N4</accession>
<feature type="non-terminal residue" evidence="1">
    <location>
        <position position="126"/>
    </location>
</feature>
<proteinExistence type="predicted"/>
<dbReference type="EMBL" id="CAJVPJ010005558">
    <property type="protein sequence ID" value="CAG8662411.1"/>
    <property type="molecule type" value="Genomic_DNA"/>
</dbReference>
<organism evidence="1 2">
    <name type="scientific">Paraglomus occultum</name>
    <dbReference type="NCBI Taxonomy" id="144539"/>
    <lineage>
        <taxon>Eukaryota</taxon>
        <taxon>Fungi</taxon>
        <taxon>Fungi incertae sedis</taxon>
        <taxon>Mucoromycota</taxon>
        <taxon>Glomeromycotina</taxon>
        <taxon>Glomeromycetes</taxon>
        <taxon>Paraglomerales</taxon>
        <taxon>Paraglomeraceae</taxon>
        <taxon>Paraglomus</taxon>
    </lineage>
</organism>
<evidence type="ECO:0000313" key="2">
    <source>
        <dbReference type="Proteomes" id="UP000789572"/>
    </source>
</evidence>
<dbReference type="OrthoDB" id="2305086at2759"/>
<feature type="non-terminal residue" evidence="1">
    <location>
        <position position="1"/>
    </location>
</feature>
<dbReference type="AlphaFoldDB" id="A0A9N9E4N4"/>
<dbReference type="InterPro" id="IPR012296">
    <property type="entry name" value="Nuclease_put_TT1808"/>
</dbReference>
<reference evidence="1" key="1">
    <citation type="submission" date="2021-06" db="EMBL/GenBank/DDBJ databases">
        <authorList>
            <person name="Kallberg Y."/>
            <person name="Tangrot J."/>
            <person name="Rosling A."/>
        </authorList>
    </citation>
    <scope>NUCLEOTIDE SEQUENCE</scope>
    <source>
        <strain evidence="1">IA702</strain>
    </source>
</reference>
<comment type="caution">
    <text evidence="1">The sequence shown here is derived from an EMBL/GenBank/DDBJ whole genome shotgun (WGS) entry which is preliminary data.</text>
</comment>
<dbReference type="Proteomes" id="UP000789572">
    <property type="component" value="Unassembled WGS sequence"/>
</dbReference>
<name>A0A9N9E4N4_9GLOM</name>
<dbReference type="GO" id="GO:0006302">
    <property type="term" value="P:double-strand break repair"/>
    <property type="evidence" value="ECO:0007669"/>
    <property type="project" value="UniProtKB-ARBA"/>
</dbReference>
<evidence type="ECO:0000313" key="1">
    <source>
        <dbReference type="EMBL" id="CAG8662411.1"/>
    </source>
</evidence>
<gene>
    <name evidence="1" type="ORF">POCULU_LOCUS10525</name>
</gene>